<dbReference type="Pfam" id="PF01342">
    <property type="entry name" value="SAND"/>
    <property type="match status" value="1"/>
</dbReference>
<dbReference type="Gene3D" id="1.10.150.50">
    <property type="entry name" value="Transcription Factor, Ets-1"/>
    <property type="match status" value="1"/>
</dbReference>
<dbReference type="GO" id="GO:0003677">
    <property type="term" value="F:DNA binding"/>
    <property type="evidence" value="ECO:0007669"/>
    <property type="project" value="UniProtKB-KW"/>
</dbReference>
<dbReference type="InterPro" id="IPR001660">
    <property type="entry name" value="SAM"/>
</dbReference>
<dbReference type="Gene3D" id="3.10.390.10">
    <property type="entry name" value="SAND domain-like"/>
    <property type="match status" value="1"/>
</dbReference>
<dbReference type="SMART" id="SM00258">
    <property type="entry name" value="SAND"/>
    <property type="match status" value="1"/>
</dbReference>
<proteinExistence type="predicted"/>
<evidence type="ECO:0000256" key="1">
    <source>
        <dbReference type="ARBA" id="ARBA00023015"/>
    </source>
</evidence>
<name>A0A9D4RDH8_DREPO</name>
<dbReference type="InterPro" id="IPR000770">
    <property type="entry name" value="SAND_dom"/>
</dbReference>
<evidence type="ECO:0000313" key="8">
    <source>
        <dbReference type="Proteomes" id="UP000828390"/>
    </source>
</evidence>
<keyword evidence="8" id="KW-1185">Reference proteome</keyword>
<sequence>MAKRRSKNKARRVLVRLNRKLNLKDDDCENVDEIKMQNFEFSAGTENIDHDPEVTVRVTENGKIDFNDSVIDTSAEELTENLPVDKKSVKKRKIDKERSPKLHKNGGDGIASDEVLIFPTEIDGETCIDIQCGNNEAYMFLGKLCVGSRGACIQFDSRWLTPNEFQSVSGRETAKDWKRSIRHRGRSLKLLINKGLVTVQPSSPKKTKTDVEVLENKAEKISPKSVDTKLSSVSLGDVKAVKEIPQTAPAAIETQNLSPKKRGRKPKRLRIGAQALLAKKTVSVSPTGCDKPGEVTDAPLAISGAEGDAQDKPETGRDPCSGSIDKRPGSGCPSPAQDARTDEERRLDEFVKSLRLTKTTAQAKRVNAPTLTENEAENQLSNPIAETALGPACSKGRGLLDVDPEMPVLQKEAVVRSPFDCAKNDITVNVDALNATVTPPPTPPSDRIEQKLQVIEEVKLVETFKATLASPSNGLKLKINREKIQKETSIDVKAEIKTLDLSKHNVTGITKDAVTTPESAREVNVKHNIQSLLLQDALQSAKKYKEQLQQNRQSSPVKTTTNCVKPAPVVSVRPNVCVPSPAPVSSAKSNNDAGSRLNGINPVHPWMAGKQGIPEVTPIPPMMMGNQLPSLEDMRKLSAMSFKEFMAVMTSIYGPLPSSFVNKDAAFAALKDLQQKHDMLRVLTKEQQAGETGEPAAASSSALLYPMITQQLLLAMTQQLYSMCNFSGVSAGRNPMSPNRETRTNVQKSDRRSLDDTAYRNVRKGANDRVERSPRADAARPNSLTMAESRRRSDIKPSIPFMTETRVGHMQQSDDSAYRKRKHIEVDASGALDLSIKKPRVETNSLLQTNATAHVDGPLDFSVRRAAHERSHAQSNSIPNTGTLSSAYSHTQAMYEKQMQFQTAHFYPSNGFAKPAAPLVCTCGRSGSDEITLYSVDQVCQLLKSIDGCSVYVKTFQEQGISGRMLPFLTSQHLTRTLGMRVGPALSLLQAVKHKMDQRQLTSTSNPCVACRYSSHIQTQIRS</sequence>
<dbReference type="InterPro" id="IPR010919">
    <property type="entry name" value="SAND-like_dom_sf"/>
</dbReference>
<evidence type="ECO:0000256" key="3">
    <source>
        <dbReference type="ARBA" id="ARBA00023242"/>
    </source>
</evidence>
<evidence type="ECO:0000256" key="2">
    <source>
        <dbReference type="ARBA" id="ARBA00023163"/>
    </source>
</evidence>
<comment type="caution">
    <text evidence="7">The sequence shown here is derived from an EMBL/GenBank/DDBJ whole genome shotgun (WGS) entry which is preliminary data.</text>
</comment>
<evidence type="ECO:0000259" key="5">
    <source>
        <dbReference type="PROSITE" id="PS50105"/>
    </source>
</evidence>
<keyword evidence="1" id="KW-0805">Transcription regulation</keyword>
<evidence type="ECO:0000256" key="4">
    <source>
        <dbReference type="SAM" id="MobiDB-lite"/>
    </source>
</evidence>
<dbReference type="PANTHER" id="PTHR10417">
    <property type="entry name" value="GLUCOCORTICOID MODULATORY ELEMENT-BINDING PROTEIN"/>
    <property type="match status" value="1"/>
</dbReference>
<dbReference type="SMART" id="SM00454">
    <property type="entry name" value="SAM"/>
    <property type="match status" value="1"/>
</dbReference>
<reference evidence="7" key="1">
    <citation type="journal article" date="2019" name="bioRxiv">
        <title>The Genome of the Zebra Mussel, Dreissena polymorpha: A Resource for Invasive Species Research.</title>
        <authorList>
            <person name="McCartney M.A."/>
            <person name="Auch B."/>
            <person name="Kono T."/>
            <person name="Mallez S."/>
            <person name="Zhang Y."/>
            <person name="Obille A."/>
            <person name="Becker A."/>
            <person name="Abrahante J.E."/>
            <person name="Garbe J."/>
            <person name="Badalamenti J.P."/>
            <person name="Herman A."/>
            <person name="Mangelson H."/>
            <person name="Liachko I."/>
            <person name="Sullivan S."/>
            <person name="Sone E.D."/>
            <person name="Koren S."/>
            <person name="Silverstein K.A.T."/>
            <person name="Beckman K.B."/>
            <person name="Gohl D.M."/>
        </authorList>
    </citation>
    <scope>NUCLEOTIDE SEQUENCE</scope>
    <source>
        <strain evidence="7">Duluth1</strain>
        <tissue evidence="7">Whole animal</tissue>
    </source>
</reference>
<keyword evidence="2" id="KW-0804">Transcription</keyword>
<evidence type="ECO:0008006" key="9">
    <source>
        <dbReference type="Google" id="ProtNLM"/>
    </source>
</evidence>
<dbReference type="SUPFAM" id="SSF47769">
    <property type="entry name" value="SAM/Pointed domain"/>
    <property type="match status" value="1"/>
</dbReference>
<feature type="region of interest" description="Disordered" evidence="4">
    <location>
        <begin position="730"/>
        <end position="792"/>
    </location>
</feature>
<dbReference type="OrthoDB" id="2390104at2759"/>
<dbReference type="PROSITE" id="PS50105">
    <property type="entry name" value="SAM_DOMAIN"/>
    <property type="match status" value="1"/>
</dbReference>
<dbReference type="InterPro" id="IPR013761">
    <property type="entry name" value="SAM/pointed_sf"/>
</dbReference>
<dbReference type="GO" id="GO:0046872">
    <property type="term" value="F:metal ion binding"/>
    <property type="evidence" value="ECO:0007669"/>
    <property type="project" value="UniProtKB-KW"/>
</dbReference>
<feature type="compositionally biased region" description="Basic and acidic residues" evidence="4">
    <location>
        <begin position="740"/>
        <end position="758"/>
    </location>
</feature>
<dbReference type="Pfam" id="PF00536">
    <property type="entry name" value="SAM_1"/>
    <property type="match status" value="1"/>
</dbReference>
<dbReference type="AlphaFoldDB" id="A0A9D4RDH8"/>
<feature type="domain" description="SAND" evidence="6">
    <location>
        <begin position="113"/>
        <end position="198"/>
    </location>
</feature>
<dbReference type="EMBL" id="JAIWYP010000002">
    <property type="protein sequence ID" value="KAH3863458.1"/>
    <property type="molecule type" value="Genomic_DNA"/>
</dbReference>
<dbReference type="Proteomes" id="UP000828390">
    <property type="component" value="Unassembled WGS sequence"/>
</dbReference>
<evidence type="ECO:0000259" key="6">
    <source>
        <dbReference type="PROSITE" id="PS50864"/>
    </source>
</evidence>
<feature type="region of interest" description="Disordered" evidence="4">
    <location>
        <begin position="304"/>
        <end position="345"/>
    </location>
</feature>
<feature type="compositionally biased region" description="Basic and acidic residues" evidence="4">
    <location>
        <begin position="765"/>
        <end position="778"/>
    </location>
</feature>
<feature type="domain" description="SAM" evidence="5">
    <location>
        <begin position="934"/>
        <end position="980"/>
    </location>
</feature>
<reference evidence="7" key="2">
    <citation type="submission" date="2020-11" db="EMBL/GenBank/DDBJ databases">
        <authorList>
            <person name="McCartney M.A."/>
            <person name="Auch B."/>
            <person name="Kono T."/>
            <person name="Mallez S."/>
            <person name="Becker A."/>
            <person name="Gohl D.M."/>
            <person name="Silverstein K.A.T."/>
            <person name="Koren S."/>
            <person name="Bechman K.B."/>
            <person name="Herman A."/>
            <person name="Abrahante J.E."/>
            <person name="Garbe J."/>
        </authorList>
    </citation>
    <scope>NUCLEOTIDE SEQUENCE</scope>
    <source>
        <strain evidence="7">Duluth1</strain>
        <tissue evidence="7">Whole animal</tissue>
    </source>
</reference>
<accession>A0A9D4RDH8</accession>
<gene>
    <name evidence="7" type="ORF">DPMN_026447</name>
</gene>
<keyword evidence="3" id="KW-0539">Nucleus</keyword>
<dbReference type="SUPFAM" id="SSF63763">
    <property type="entry name" value="SAND domain-like"/>
    <property type="match status" value="1"/>
</dbReference>
<evidence type="ECO:0000313" key="7">
    <source>
        <dbReference type="EMBL" id="KAH3863458.1"/>
    </source>
</evidence>
<organism evidence="7 8">
    <name type="scientific">Dreissena polymorpha</name>
    <name type="common">Zebra mussel</name>
    <name type="synonym">Mytilus polymorpha</name>
    <dbReference type="NCBI Taxonomy" id="45954"/>
    <lineage>
        <taxon>Eukaryota</taxon>
        <taxon>Metazoa</taxon>
        <taxon>Spiralia</taxon>
        <taxon>Lophotrochozoa</taxon>
        <taxon>Mollusca</taxon>
        <taxon>Bivalvia</taxon>
        <taxon>Autobranchia</taxon>
        <taxon>Heteroconchia</taxon>
        <taxon>Euheterodonta</taxon>
        <taxon>Imparidentia</taxon>
        <taxon>Neoheterodontei</taxon>
        <taxon>Myida</taxon>
        <taxon>Dreissenoidea</taxon>
        <taxon>Dreissenidae</taxon>
        <taxon>Dreissena</taxon>
    </lineage>
</organism>
<dbReference type="PROSITE" id="PS50864">
    <property type="entry name" value="SAND"/>
    <property type="match status" value="1"/>
</dbReference>
<protein>
    <recommendedName>
        <fullName evidence="9">SAND domain-containing protein</fullName>
    </recommendedName>
</protein>